<feature type="signal peptide" evidence="1">
    <location>
        <begin position="1"/>
        <end position="17"/>
    </location>
</feature>
<dbReference type="Proteomes" id="UP001320702">
    <property type="component" value="Unassembled WGS sequence"/>
</dbReference>
<evidence type="ECO:0000313" key="2">
    <source>
        <dbReference type="EMBL" id="MCT4331510.1"/>
    </source>
</evidence>
<comment type="caution">
    <text evidence="2">The sequence shown here is derived from an EMBL/GenBank/DDBJ whole genome shotgun (WGS) entry which is preliminary data.</text>
</comment>
<proteinExistence type="predicted"/>
<dbReference type="RefSeq" id="WP_260275411.1">
    <property type="nucleotide sequence ID" value="NZ_JANAVZ010000001.1"/>
</dbReference>
<feature type="chain" id="PRO_5047450993" evidence="1">
    <location>
        <begin position="18"/>
        <end position="154"/>
    </location>
</feature>
<evidence type="ECO:0000256" key="1">
    <source>
        <dbReference type="SAM" id="SignalP"/>
    </source>
</evidence>
<sequence>MIRVALALVLMAAPAFAQDSAATVTPCGDATRADTIAEPWEDNTATYADDQVRIAMLDMVEPAGGALKLLVISPPRDELGLRQCRVVGLDNGLGFYDMDFAAHQASYDPARGLTITLPARHYPVNGDFDGDEGWFQLSVTINQQTGDIVTQGFK</sequence>
<dbReference type="EMBL" id="JANAVZ010000001">
    <property type="protein sequence ID" value="MCT4331510.1"/>
    <property type="molecule type" value="Genomic_DNA"/>
</dbReference>
<organism evidence="2 3">
    <name type="scientific">Paracoccus maritimus</name>
    <dbReference type="NCBI Taxonomy" id="2933292"/>
    <lineage>
        <taxon>Bacteria</taxon>
        <taxon>Pseudomonadati</taxon>
        <taxon>Pseudomonadota</taxon>
        <taxon>Alphaproteobacteria</taxon>
        <taxon>Rhodobacterales</taxon>
        <taxon>Paracoccaceae</taxon>
        <taxon>Paracoccus</taxon>
    </lineage>
</organism>
<accession>A0ABT2K4P1</accession>
<keyword evidence="3" id="KW-1185">Reference proteome</keyword>
<name>A0ABT2K4P1_9RHOB</name>
<protein>
    <submittedName>
        <fullName evidence="2">Uncharacterized protein</fullName>
    </submittedName>
</protein>
<reference evidence="2 3" key="1">
    <citation type="submission" date="2022-04" db="EMBL/GenBank/DDBJ databases">
        <title>Paracoccus sp. YLB-12 draft genome sequence.</title>
        <authorList>
            <person name="Yu L."/>
        </authorList>
    </citation>
    <scope>NUCLEOTIDE SEQUENCE [LARGE SCALE GENOMIC DNA]</scope>
    <source>
        <strain evidence="2 3">YLB-12</strain>
    </source>
</reference>
<gene>
    <name evidence="2" type="ORF">MU516_01350</name>
</gene>
<keyword evidence="1" id="KW-0732">Signal</keyword>
<evidence type="ECO:0000313" key="3">
    <source>
        <dbReference type="Proteomes" id="UP001320702"/>
    </source>
</evidence>